<proteinExistence type="predicted"/>
<feature type="non-terminal residue" evidence="1">
    <location>
        <position position="1"/>
    </location>
</feature>
<evidence type="ECO:0000313" key="2">
    <source>
        <dbReference type="Proteomes" id="UP001153678"/>
    </source>
</evidence>
<keyword evidence="2" id="KW-1185">Reference proteome</keyword>
<protein>
    <submittedName>
        <fullName evidence="1">11448_t:CDS:1</fullName>
    </submittedName>
</protein>
<dbReference type="AlphaFoldDB" id="A0A9W4T394"/>
<accession>A0A9W4T394</accession>
<dbReference type="Proteomes" id="UP001153678">
    <property type="component" value="Unassembled WGS sequence"/>
</dbReference>
<organism evidence="1 2">
    <name type="scientific">Funneliformis geosporum</name>
    <dbReference type="NCBI Taxonomy" id="1117311"/>
    <lineage>
        <taxon>Eukaryota</taxon>
        <taxon>Fungi</taxon>
        <taxon>Fungi incertae sedis</taxon>
        <taxon>Mucoromycota</taxon>
        <taxon>Glomeromycotina</taxon>
        <taxon>Glomeromycetes</taxon>
        <taxon>Glomerales</taxon>
        <taxon>Glomeraceae</taxon>
        <taxon>Funneliformis</taxon>
    </lineage>
</organism>
<comment type="caution">
    <text evidence="1">The sequence shown here is derived from an EMBL/GenBank/DDBJ whole genome shotgun (WGS) entry which is preliminary data.</text>
</comment>
<dbReference type="EMBL" id="CAMKVN010008853">
    <property type="protein sequence ID" value="CAI2192894.1"/>
    <property type="molecule type" value="Genomic_DNA"/>
</dbReference>
<reference evidence="1" key="1">
    <citation type="submission" date="2022-08" db="EMBL/GenBank/DDBJ databases">
        <authorList>
            <person name="Kallberg Y."/>
            <person name="Tangrot J."/>
            <person name="Rosling A."/>
        </authorList>
    </citation>
    <scope>NUCLEOTIDE SEQUENCE</scope>
    <source>
        <strain evidence="1">Wild A</strain>
    </source>
</reference>
<evidence type="ECO:0000313" key="1">
    <source>
        <dbReference type="EMBL" id="CAI2192894.1"/>
    </source>
</evidence>
<gene>
    <name evidence="1" type="ORF">FWILDA_LOCUS15805</name>
</gene>
<name>A0A9W4T394_9GLOM</name>
<sequence>EESKALVMPTSDMILLSSDTKVPGTKPFKMSMKSMSCVFGV</sequence>